<keyword evidence="1" id="KW-0175">Coiled coil</keyword>
<dbReference type="RefSeq" id="XP_067802907.1">
    <property type="nucleotide sequence ID" value="XM_067947685.1"/>
</dbReference>
<dbReference type="Pfam" id="PF08524">
    <property type="entry name" value="rRNA_processing"/>
    <property type="match status" value="1"/>
</dbReference>
<protein>
    <submittedName>
        <fullName evidence="2">Fyv7-TAP26</fullName>
    </submittedName>
</protein>
<name>A0AAD9PJX7_9APIC</name>
<dbReference type="InterPro" id="IPR013730">
    <property type="entry name" value="Fyv7/TAP26"/>
</dbReference>
<reference evidence="2" key="1">
    <citation type="journal article" date="2023" name="Nat. Microbiol.">
        <title>Babesia duncani multi-omics identifies virulence factors and drug targets.</title>
        <authorList>
            <person name="Singh P."/>
            <person name="Lonardi S."/>
            <person name="Liang Q."/>
            <person name="Vydyam P."/>
            <person name="Khabirova E."/>
            <person name="Fang T."/>
            <person name="Gihaz S."/>
            <person name="Thekkiniath J."/>
            <person name="Munshi M."/>
            <person name="Abel S."/>
            <person name="Ciampossin L."/>
            <person name="Batugedara G."/>
            <person name="Gupta M."/>
            <person name="Lu X.M."/>
            <person name="Lenz T."/>
            <person name="Chakravarty S."/>
            <person name="Cornillot E."/>
            <person name="Hu Y."/>
            <person name="Ma W."/>
            <person name="Gonzalez L.M."/>
            <person name="Sanchez S."/>
            <person name="Estrada K."/>
            <person name="Sanchez-Flores A."/>
            <person name="Montero E."/>
            <person name="Harb O.S."/>
            <person name="Le Roch K.G."/>
            <person name="Mamoun C.B."/>
        </authorList>
    </citation>
    <scope>NUCLEOTIDE SEQUENCE</scope>
    <source>
        <strain evidence="2">WA1</strain>
    </source>
</reference>
<evidence type="ECO:0000256" key="1">
    <source>
        <dbReference type="SAM" id="Coils"/>
    </source>
</evidence>
<dbReference type="EMBL" id="JALLKP010000003">
    <property type="protein sequence ID" value="KAK2196065.1"/>
    <property type="molecule type" value="Genomic_DNA"/>
</dbReference>
<comment type="caution">
    <text evidence="2">The sequence shown here is derived from an EMBL/GenBank/DDBJ whole genome shotgun (WGS) entry which is preliminary data.</text>
</comment>
<accession>A0AAD9PJX7</accession>
<dbReference type="AlphaFoldDB" id="A0AAD9PJX7"/>
<gene>
    <name evidence="2" type="ORF">BdWA1_002664</name>
</gene>
<dbReference type="Proteomes" id="UP001214638">
    <property type="component" value="Unassembled WGS sequence"/>
</dbReference>
<dbReference type="KEGG" id="bdw:94336961"/>
<organism evidence="2 3">
    <name type="scientific">Babesia duncani</name>
    <dbReference type="NCBI Taxonomy" id="323732"/>
    <lineage>
        <taxon>Eukaryota</taxon>
        <taxon>Sar</taxon>
        <taxon>Alveolata</taxon>
        <taxon>Apicomplexa</taxon>
        <taxon>Aconoidasida</taxon>
        <taxon>Piroplasmida</taxon>
        <taxon>Babesiidae</taxon>
        <taxon>Babesia</taxon>
    </lineage>
</organism>
<evidence type="ECO:0000313" key="3">
    <source>
        <dbReference type="Proteomes" id="UP001214638"/>
    </source>
</evidence>
<proteinExistence type="predicted"/>
<keyword evidence="3" id="KW-1185">Reference proteome</keyword>
<feature type="coiled-coil region" evidence="1">
    <location>
        <begin position="126"/>
        <end position="157"/>
    </location>
</feature>
<sequence length="199" mass="23499">MGKGAKVKGYGAYWKGHIKNKTIAQKNKQYIADQRCLHMYRKFKQQDDGLDDMKNTKIQLIEEQHSGDVDDVPVIVPEIKYECLESQDSDGCGVEFDVNSTFDDFKELHNYEKSPNHVEAGKHSVYSKALKKRQVLKKQHESARNERIEEIKRQKREIYGKKRDRYHRYRLLGKFTKRGQPIMANVISHLMHKYKRQNT</sequence>
<dbReference type="GeneID" id="94336961"/>
<evidence type="ECO:0000313" key="2">
    <source>
        <dbReference type="EMBL" id="KAK2196065.1"/>
    </source>
</evidence>